<name>A0A7S3IY46_9SPIT</name>
<accession>A0A7S3IY46</accession>
<evidence type="ECO:0000313" key="1">
    <source>
        <dbReference type="EMBL" id="CAE0334746.1"/>
    </source>
</evidence>
<dbReference type="EMBL" id="HBIH01038120">
    <property type="protein sequence ID" value="CAE0334746.1"/>
    <property type="molecule type" value="Transcribed_RNA"/>
</dbReference>
<organism evidence="1">
    <name type="scientific">Strombidium inclinatum</name>
    <dbReference type="NCBI Taxonomy" id="197538"/>
    <lineage>
        <taxon>Eukaryota</taxon>
        <taxon>Sar</taxon>
        <taxon>Alveolata</taxon>
        <taxon>Ciliophora</taxon>
        <taxon>Intramacronucleata</taxon>
        <taxon>Spirotrichea</taxon>
        <taxon>Oligotrichia</taxon>
        <taxon>Strombidiidae</taxon>
        <taxon>Strombidium</taxon>
    </lineage>
</organism>
<protein>
    <submittedName>
        <fullName evidence="1">Uncharacterized protein</fullName>
    </submittedName>
</protein>
<dbReference type="AlphaFoldDB" id="A0A7S3IY46"/>
<proteinExistence type="predicted"/>
<sequence length="109" mass="12844">MLPIHFNYNFMERDGIPMHNEKYSRATEEYYRQTEVVRKGFFDHSLPIPSHVVLNHINSWETMKLKKGPQQEEASQFGQTGLTCVTMAQRLNRSKFLTLVYYKPSTNKS</sequence>
<gene>
    <name evidence="1" type="ORF">SINC0208_LOCUS15385</name>
</gene>
<reference evidence="1" key="1">
    <citation type="submission" date="2021-01" db="EMBL/GenBank/DDBJ databases">
        <authorList>
            <person name="Corre E."/>
            <person name="Pelletier E."/>
            <person name="Niang G."/>
            <person name="Scheremetjew M."/>
            <person name="Finn R."/>
            <person name="Kale V."/>
            <person name="Holt S."/>
            <person name="Cochrane G."/>
            <person name="Meng A."/>
            <person name="Brown T."/>
            <person name="Cohen L."/>
        </authorList>
    </citation>
    <scope>NUCLEOTIDE SEQUENCE</scope>
    <source>
        <strain evidence="1">S3</strain>
    </source>
</reference>